<dbReference type="PANTHER" id="PTHR10302:SF27">
    <property type="entry name" value="SINGLE-STRANDED DNA-BINDING PROTEIN"/>
    <property type="match status" value="1"/>
</dbReference>
<dbReference type="PROSITE" id="PS50935">
    <property type="entry name" value="SSB"/>
    <property type="match status" value="1"/>
</dbReference>
<evidence type="ECO:0000256" key="2">
    <source>
        <dbReference type="HAMAP-Rule" id="MF_00984"/>
    </source>
</evidence>
<dbReference type="PANTHER" id="PTHR10302">
    <property type="entry name" value="SINGLE-STRANDED DNA-BINDING PROTEIN"/>
    <property type="match status" value="1"/>
</dbReference>
<dbReference type="Gene3D" id="2.40.50.140">
    <property type="entry name" value="Nucleic acid-binding proteins"/>
    <property type="match status" value="1"/>
</dbReference>
<evidence type="ECO:0000313" key="5">
    <source>
        <dbReference type="EMBL" id="CAA6798899.1"/>
    </source>
</evidence>
<keyword evidence="2" id="KW-0233">DNA recombination</keyword>
<evidence type="ECO:0000256" key="4">
    <source>
        <dbReference type="SAM" id="MobiDB-lite"/>
    </source>
</evidence>
<dbReference type="GO" id="GO:0003697">
    <property type="term" value="F:single-stranded DNA binding"/>
    <property type="evidence" value="ECO:0007669"/>
    <property type="project" value="UniProtKB-UniRule"/>
</dbReference>
<comment type="function">
    <text evidence="2">Plays an important role in DNA replication, recombination and repair. Binds to ssDNA and to an array of partner proteins to recruit them to their sites of action during DNA metabolism.</text>
</comment>
<keyword evidence="2" id="KW-0235">DNA replication</keyword>
<accession>A0A6S6S203</accession>
<evidence type="ECO:0000256" key="3">
    <source>
        <dbReference type="RuleBase" id="RU000524"/>
    </source>
</evidence>
<dbReference type="GO" id="GO:0009295">
    <property type="term" value="C:nucleoid"/>
    <property type="evidence" value="ECO:0007669"/>
    <property type="project" value="TreeGrafter"/>
</dbReference>
<comment type="caution">
    <text evidence="2">Lacks conserved residue(s) required for the propagation of feature annotation.</text>
</comment>
<dbReference type="GO" id="GO:0006260">
    <property type="term" value="P:DNA replication"/>
    <property type="evidence" value="ECO:0007669"/>
    <property type="project" value="UniProtKB-UniRule"/>
</dbReference>
<reference evidence="5" key="1">
    <citation type="submission" date="2020-01" db="EMBL/GenBank/DDBJ databases">
        <authorList>
            <person name="Meier V. D."/>
            <person name="Meier V D."/>
        </authorList>
    </citation>
    <scope>NUCLEOTIDE SEQUENCE</scope>
    <source>
        <strain evidence="5">HLG_WM_MAG_06</strain>
    </source>
</reference>
<gene>
    <name evidence="5" type="ORF">HELGO_WM2364</name>
</gene>
<dbReference type="SUPFAM" id="SSF50249">
    <property type="entry name" value="Nucleic acid-binding proteins"/>
    <property type="match status" value="1"/>
</dbReference>
<organism evidence="5">
    <name type="scientific">uncultured Sulfurovum sp</name>
    <dbReference type="NCBI Taxonomy" id="269237"/>
    <lineage>
        <taxon>Bacteria</taxon>
        <taxon>Pseudomonadati</taxon>
        <taxon>Campylobacterota</taxon>
        <taxon>Epsilonproteobacteria</taxon>
        <taxon>Campylobacterales</taxon>
        <taxon>Sulfurovaceae</taxon>
        <taxon>Sulfurovum</taxon>
        <taxon>environmental samples</taxon>
    </lineage>
</organism>
<keyword evidence="2" id="KW-0227">DNA damage</keyword>
<proteinExistence type="inferred from homology"/>
<feature type="compositionally biased region" description="Low complexity" evidence="4">
    <location>
        <begin position="132"/>
        <end position="175"/>
    </location>
</feature>
<dbReference type="InterPro" id="IPR012340">
    <property type="entry name" value="NA-bd_OB-fold"/>
</dbReference>
<dbReference type="NCBIfam" id="NF006297">
    <property type="entry name" value="PRK08486.1"/>
    <property type="match status" value="1"/>
</dbReference>
<dbReference type="HAMAP" id="MF_00984">
    <property type="entry name" value="SSB"/>
    <property type="match status" value="1"/>
</dbReference>
<dbReference type="GO" id="GO:0006281">
    <property type="term" value="P:DNA repair"/>
    <property type="evidence" value="ECO:0007669"/>
    <property type="project" value="UniProtKB-UniRule"/>
</dbReference>
<comment type="subunit">
    <text evidence="2">Homotetramer.</text>
</comment>
<dbReference type="EMBL" id="CACVAP010000011">
    <property type="protein sequence ID" value="CAA6798899.1"/>
    <property type="molecule type" value="Genomic_DNA"/>
</dbReference>
<feature type="region of interest" description="Disordered" evidence="4">
    <location>
        <begin position="105"/>
        <end position="189"/>
    </location>
</feature>
<dbReference type="CDD" id="cd04496">
    <property type="entry name" value="SSB_OBF"/>
    <property type="match status" value="1"/>
</dbReference>
<dbReference type="InterPro" id="IPR000424">
    <property type="entry name" value="Primosome_PriB/ssb"/>
</dbReference>
<feature type="short sequence motif" description="Important for interaction with partner proteins" evidence="2">
    <location>
        <begin position="184"/>
        <end position="189"/>
    </location>
</feature>
<dbReference type="NCBIfam" id="TIGR00621">
    <property type="entry name" value="ssb"/>
    <property type="match status" value="1"/>
</dbReference>
<dbReference type="GO" id="GO:0006310">
    <property type="term" value="P:DNA recombination"/>
    <property type="evidence" value="ECO:0007669"/>
    <property type="project" value="UniProtKB-UniRule"/>
</dbReference>
<dbReference type="InterPro" id="IPR011344">
    <property type="entry name" value="ssDNA-bd"/>
</dbReference>
<keyword evidence="2" id="KW-0234">DNA repair</keyword>
<protein>
    <recommendedName>
        <fullName evidence="2 3">Single-stranded DNA-binding protein</fullName>
        <shortName evidence="2">SSB</shortName>
    </recommendedName>
</protein>
<feature type="compositionally biased region" description="Polar residues" evidence="4">
    <location>
        <begin position="110"/>
        <end position="131"/>
    </location>
</feature>
<sequence>MYNKVVLVGNLTRDVEIRYSQSGSAIGNVGIATSRKWKSQTGEQKDEVMFIDLTFFGRTAEIANQYLRKGSKVLVDGRLQLQQWTAQDGSKRSKHAITVENLQMLDSKADAQNPNNNNGYGEQASQNNYGAGQQQDQGSSYGQPQQQQQGQNSYSQPQAPQQPAYGQPQKQQAQPSVPEIDIDDDEIPF</sequence>
<dbReference type="Pfam" id="PF00436">
    <property type="entry name" value="SSB"/>
    <property type="match status" value="1"/>
</dbReference>
<keyword evidence="1 2" id="KW-0238">DNA-binding</keyword>
<dbReference type="AlphaFoldDB" id="A0A6S6S203"/>
<name>A0A6S6S203_9BACT</name>
<evidence type="ECO:0000256" key="1">
    <source>
        <dbReference type="ARBA" id="ARBA00023125"/>
    </source>
</evidence>
<feature type="compositionally biased region" description="Acidic residues" evidence="4">
    <location>
        <begin position="180"/>
        <end position="189"/>
    </location>
</feature>